<proteinExistence type="inferred from homology"/>
<dbReference type="FunFam" id="3.90.550.10:FF:000003">
    <property type="entry name" value="2-C-methyl-D-erythritol 4-phosphate cytidylyltransferase"/>
    <property type="match status" value="1"/>
</dbReference>
<dbReference type="InterPro" id="IPR050088">
    <property type="entry name" value="IspD/TarI_cytidylyltransf_bact"/>
</dbReference>
<dbReference type="AlphaFoldDB" id="A0A1H6V0C4"/>
<keyword evidence="5 7" id="KW-0548">Nucleotidyltransferase</keyword>
<comment type="catalytic activity">
    <reaction evidence="1 7">
        <text>2-C-methyl-D-erythritol 4-phosphate + CTP + H(+) = 4-CDP-2-C-methyl-D-erythritol + diphosphate</text>
        <dbReference type="Rhea" id="RHEA:13429"/>
        <dbReference type="ChEBI" id="CHEBI:15378"/>
        <dbReference type="ChEBI" id="CHEBI:33019"/>
        <dbReference type="ChEBI" id="CHEBI:37563"/>
        <dbReference type="ChEBI" id="CHEBI:57823"/>
        <dbReference type="ChEBI" id="CHEBI:58262"/>
        <dbReference type="EC" id="2.7.7.60"/>
    </reaction>
</comment>
<dbReference type="InterPro" id="IPR029044">
    <property type="entry name" value="Nucleotide-diphossugar_trans"/>
</dbReference>
<dbReference type="UniPathway" id="UPA00056">
    <property type="reaction ID" value="UER00093"/>
</dbReference>
<organism evidence="8 9">
    <name type="scientific">Sharpea azabuensis</name>
    <dbReference type="NCBI Taxonomy" id="322505"/>
    <lineage>
        <taxon>Bacteria</taxon>
        <taxon>Bacillati</taxon>
        <taxon>Bacillota</taxon>
        <taxon>Erysipelotrichia</taxon>
        <taxon>Erysipelotrichales</taxon>
        <taxon>Coprobacillaceae</taxon>
        <taxon>Sharpea</taxon>
    </lineage>
</organism>
<dbReference type="Proteomes" id="UP000183028">
    <property type="component" value="Unassembled WGS sequence"/>
</dbReference>
<dbReference type="PANTHER" id="PTHR32125:SF4">
    <property type="entry name" value="2-C-METHYL-D-ERYTHRITOL 4-PHOSPHATE CYTIDYLYLTRANSFERASE, CHLOROPLASTIC"/>
    <property type="match status" value="1"/>
</dbReference>
<keyword evidence="9" id="KW-1185">Reference proteome</keyword>
<dbReference type="OrthoDB" id="9806837at2"/>
<gene>
    <name evidence="7" type="primary">ispD</name>
    <name evidence="8" type="ORF">SAMN04487834_103618</name>
</gene>
<dbReference type="SUPFAM" id="SSF53448">
    <property type="entry name" value="Nucleotide-diphospho-sugar transferases"/>
    <property type="match status" value="1"/>
</dbReference>
<feature type="site" description="Positions MEP for the nucleophilic attack" evidence="7">
    <location>
        <position position="147"/>
    </location>
</feature>
<dbReference type="Pfam" id="PF01128">
    <property type="entry name" value="IspD"/>
    <property type="match status" value="1"/>
</dbReference>
<dbReference type="GO" id="GO:0019288">
    <property type="term" value="P:isopentenyl diphosphate biosynthetic process, methylerythritol 4-phosphate pathway"/>
    <property type="evidence" value="ECO:0007669"/>
    <property type="project" value="UniProtKB-UniRule"/>
</dbReference>
<dbReference type="GO" id="GO:0050518">
    <property type="term" value="F:2-C-methyl-D-erythritol 4-phosphate cytidylyltransferase activity"/>
    <property type="evidence" value="ECO:0007669"/>
    <property type="project" value="UniProtKB-UniRule"/>
</dbReference>
<evidence type="ECO:0000256" key="4">
    <source>
        <dbReference type="ARBA" id="ARBA00022679"/>
    </source>
</evidence>
<evidence type="ECO:0000313" key="9">
    <source>
        <dbReference type="Proteomes" id="UP000183028"/>
    </source>
</evidence>
<sequence>MNYSAIILCAGAGKRTGLSYNKMFYNIDGQTVYEKTMHVFLSDPRCKQIIVVTKKEEQDEFEKIIASSRIVFVEGGTERQDSVTNGLQAVNQDYVMIHDGARCFIKSDLLDRLCKSLEEHDACLAMVPSIDTVKRVVDGKVVETFKRSELYNAQTPQAFKTSLIRKAYDYVNEHHLTVTDDASCVEALNEDVYVVLGDYDNKKITTPQDL</sequence>
<comment type="similarity">
    <text evidence="3 7">Belongs to the IspD/TarI cytidylyltransferase family. IspD subfamily.</text>
</comment>
<accession>A0A1H6V0C4</accession>
<evidence type="ECO:0000256" key="3">
    <source>
        <dbReference type="ARBA" id="ARBA00009789"/>
    </source>
</evidence>
<feature type="site" description="Transition state stabilizer" evidence="7">
    <location>
        <position position="22"/>
    </location>
</feature>
<comment type="pathway">
    <text evidence="2 7">Isoprenoid biosynthesis; isopentenyl diphosphate biosynthesis via DXP pathway; isopentenyl diphosphate from 1-deoxy-D-xylulose 5-phosphate: step 2/6.</text>
</comment>
<name>A0A1H6V0C4_9FIRM</name>
<evidence type="ECO:0000256" key="7">
    <source>
        <dbReference type="HAMAP-Rule" id="MF_00108"/>
    </source>
</evidence>
<dbReference type="PANTHER" id="PTHR32125">
    <property type="entry name" value="2-C-METHYL-D-ERYTHRITOL 4-PHOSPHATE CYTIDYLYLTRANSFERASE, CHLOROPLASTIC"/>
    <property type="match status" value="1"/>
</dbReference>
<dbReference type="CDD" id="cd02516">
    <property type="entry name" value="CDP-ME_synthetase"/>
    <property type="match status" value="1"/>
</dbReference>
<dbReference type="PROSITE" id="PS01295">
    <property type="entry name" value="ISPD"/>
    <property type="match status" value="1"/>
</dbReference>
<dbReference type="Gene3D" id="3.90.550.10">
    <property type="entry name" value="Spore Coat Polysaccharide Biosynthesis Protein SpsA, Chain A"/>
    <property type="match status" value="1"/>
</dbReference>
<dbReference type="EC" id="2.7.7.60" evidence="7"/>
<keyword evidence="6 7" id="KW-0414">Isoprene biosynthesis</keyword>
<keyword evidence="4 7" id="KW-0808">Transferase</keyword>
<dbReference type="NCBIfam" id="TIGR00453">
    <property type="entry name" value="ispD"/>
    <property type="match status" value="1"/>
</dbReference>
<evidence type="ECO:0000256" key="1">
    <source>
        <dbReference type="ARBA" id="ARBA00001282"/>
    </source>
</evidence>
<dbReference type="HAMAP" id="MF_00108">
    <property type="entry name" value="IspD"/>
    <property type="match status" value="1"/>
</dbReference>
<dbReference type="RefSeq" id="WP_074732306.1">
    <property type="nucleotide sequence ID" value="NZ_FNYK01000036.1"/>
</dbReference>
<evidence type="ECO:0000256" key="5">
    <source>
        <dbReference type="ARBA" id="ARBA00022695"/>
    </source>
</evidence>
<evidence type="ECO:0000256" key="6">
    <source>
        <dbReference type="ARBA" id="ARBA00023229"/>
    </source>
</evidence>
<comment type="function">
    <text evidence="7">Catalyzes the formation of 4-diphosphocytidyl-2-C-methyl-D-erythritol from CTP and 2-C-methyl-D-erythritol 4-phosphate (MEP).</text>
</comment>
<reference evidence="9" key="1">
    <citation type="submission" date="2016-10" db="EMBL/GenBank/DDBJ databases">
        <authorList>
            <person name="Varghese N."/>
        </authorList>
    </citation>
    <scope>NUCLEOTIDE SEQUENCE [LARGE SCALE GENOMIC DNA]</scope>
    <source>
        <strain evidence="9">DSM 20406</strain>
    </source>
</reference>
<dbReference type="InterPro" id="IPR018294">
    <property type="entry name" value="ISPD_synthase_CS"/>
</dbReference>
<protein>
    <recommendedName>
        <fullName evidence="7">2-C-methyl-D-erythritol 4-phosphate cytidylyltransferase</fullName>
        <ecNumber evidence="7">2.7.7.60</ecNumber>
    </recommendedName>
    <alternativeName>
        <fullName evidence="7">4-diphosphocytidyl-2C-methyl-D-erythritol synthase</fullName>
    </alternativeName>
    <alternativeName>
        <fullName evidence="7">MEP cytidylyltransferase</fullName>
        <shortName evidence="7">MCT</shortName>
    </alternativeName>
</protein>
<feature type="site" description="Positions MEP for the nucleophilic attack" evidence="7">
    <location>
        <position position="203"/>
    </location>
</feature>
<dbReference type="STRING" id="322505.SAMN04487836_12328"/>
<dbReference type="InterPro" id="IPR034683">
    <property type="entry name" value="IspD/TarI"/>
</dbReference>
<dbReference type="EMBL" id="FNYK01000036">
    <property type="protein sequence ID" value="SEI93735.1"/>
    <property type="molecule type" value="Genomic_DNA"/>
</dbReference>
<dbReference type="InterPro" id="IPR001228">
    <property type="entry name" value="IspD"/>
</dbReference>
<feature type="site" description="Transition state stabilizer" evidence="7">
    <location>
        <position position="15"/>
    </location>
</feature>
<evidence type="ECO:0000256" key="2">
    <source>
        <dbReference type="ARBA" id="ARBA00004787"/>
    </source>
</evidence>
<evidence type="ECO:0000313" key="8">
    <source>
        <dbReference type="EMBL" id="SEI93735.1"/>
    </source>
</evidence>